<name>A0A813RL27_9BILA</name>
<organism evidence="2 3">
    <name type="scientific">Brachionus calyciflorus</name>
    <dbReference type="NCBI Taxonomy" id="104777"/>
    <lineage>
        <taxon>Eukaryota</taxon>
        <taxon>Metazoa</taxon>
        <taxon>Spiralia</taxon>
        <taxon>Gnathifera</taxon>
        <taxon>Rotifera</taxon>
        <taxon>Eurotatoria</taxon>
        <taxon>Monogononta</taxon>
        <taxon>Pseudotrocha</taxon>
        <taxon>Ploima</taxon>
        <taxon>Brachionidae</taxon>
        <taxon>Brachionus</taxon>
    </lineage>
</organism>
<comment type="caution">
    <text evidence="2">The sequence shown here is derived from an EMBL/GenBank/DDBJ whole genome shotgun (WGS) entry which is preliminary data.</text>
</comment>
<dbReference type="EMBL" id="CAJNOC010000622">
    <property type="protein sequence ID" value="CAF0783935.1"/>
    <property type="molecule type" value="Genomic_DNA"/>
</dbReference>
<keyword evidence="1" id="KW-0812">Transmembrane</keyword>
<gene>
    <name evidence="2" type="ORF">OXX778_LOCUS5610</name>
</gene>
<sequence>MEIPFSRYVPDSIPVQNDVSKSVKFSKLRKSRHSVGNCEDLFQKDDRPKLPKSKSLLDDLHHLETKSSGFLYKNNKVNLKPLEPIITFPDEPEPPHNATEQIVPFTKKPLKTILKNRQYSPNLPDGLPFPSYSNFTVTRETQVTFPDDQTRTFKNYASKGKFLDSLNCDESCSSSFSSNFGHAYIHRPKSQYLIEPKRRWSYDYVNREPSDILNPDIDSRYLITESKLLNSKMSTEIEKEPQSKIFTAFTTLAQFIYVLITNFKYLFIFFLAATCCLLALSLKILIYFLKNLKSVYIFLIAPLRFLILKPITAYLDKRITERRKFKNLFKNNLNSTLSLNSEVSNGFLPLISDDGASSLSPSFDLLNQDSLF</sequence>
<evidence type="ECO:0000313" key="2">
    <source>
        <dbReference type="EMBL" id="CAF0783935.1"/>
    </source>
</evidence>
<keyword evidence="1" id="KW-1133">Transmembrane helix</keyword>
<dbReference type="Proteomes" id="UP000663879">
    <property type="component" value="Unassembled WGS sequence"/>
</dbReference>
<keyword evidence="3" id="KW-1185">Reference proteome</keyword>
<proteinExistence type="predicted"/>
<dbReference type="OrthoDB" id="10573709at2759"/>
<evidence type="ECO:0000313" key="3">
    <source>
        <dbReference type="Proteomes" id="UP000663879"/>
    </source>
</evidence>
<protein>
    <submittedName>
        <fullName evidence="2">Uncharacterized protein</fullName>
    </submittedName>
</protein>
<feature type="transmembrane region" description="Helical" evidence="1">
    <location>
        <begin position="267"/>
        <end position="289"/>
    </location>
</feature>
<reference evidence="2" key="1">
    <citation type="submission" date="2021-02" db="EMBL/GenBank/DDBJ databases">
        <authorList>
            <person name="Nowell W R."/>
        </authorList>
    </citation>
    <scope>NUCLEOTIDE SEQUENCE</scope>
    <source>
        <strain evidence="2">Ploen Becks lab</strain>
    </source>
</reference>
<dbReference type="AlphaFoldDB" id="A0A813RL27"/>
<keyword evidence="1" id="KW-0472">Membrane</keyword>
<feature type="transmembrane region" description="Helical" evidence="1">
    <location>
        <begin position="295"/>
        <end position="315"/>
    </location>
</feature>
<evidence type="ECO:0000256" key="1">
    <source>
        <dbReference type="SAM" id="Phobius"/>
    </source>
</evidence>
<accession>A0A813RL27</accession>